<accession>A0A3P3XMN5</accession>
<dbReference type="Gene3D" id="3.90.640.20">
    <property type="entry name" value="Heat-shock cognate protein, ATPase"/>
    <property type="match status" value="1"/>
</dbReference>
<dbReference type="InterPro" id="IPR021729">
    <property type="entry name" value="DUF3298"/>
</dbReference>
<proteinExistence type="predicted"/>
<evidence type="ECO:0000259" key="2">
    <source>
        <dbReference type="Pfam" id="PF11738"/>
    </source>
</evidence>
<sequence length="417" mass="46162">MSGESAFEKRHRKMVVPRGIALFGALLFIAFFVADRELISPSFPRDFVRISSRLDAWENRQEGFRLVLVSNDDRAQGFLEWGALGLYGRVVEAKADGSARTFFLGDGGMNGIELTTAMRHGSIEVHYRPPVHPDTKGSGGLQEATVAGTRLKAADGLRILAAQYKKTQKDGRGISLRLQYLGAGQASQAHTFDEVLRRGESPYQMAAFRRAQQEEASLNVYQAPAELSQSQRTVQPEQSQRSVPPLEYEEIEYPVFISDDFVSVATQRYLFNGGAHGAASTDFDVIDRKTGVRLGLSDIFAGDDWKAGLVPLLKAELVRQHGFQNGQNEAGANTRDSGDPARAELKNQGQDDLRTLGLFEPDIWPSEDVFVCGSGIGFEYDRYQIAPWYMGEFILVLPWSEVKPYLSPALLSAGLFQ</sequence>
<organism evidence="3">
    <name type="scientific">uncultured spirochete</name>
    <dbReference type="NCBI Taxonomy" id="156406"/>
    <lineage>
        <taxon>Bacteria</taxon>
        <taxon>Pseudomonadati</taxon>
        <taxon>Spirochaetota</taxon>
        <taxon>Spirochaetia</taxon>
        <taxon>Spirochaetales</taxon>
        <taxon>environmental samples</taxon>
    </lineage>
</organism>
<dbReference type="InterPro" id="IPR037126">
    <property type="entry name" value="PdaC/RsiV-like_sf"/>
</dbReference>
<dbReference type="Gene3D" id="3.30.565.40">
    <property type="entry name" value="Fervidobacterium nodosum Rt17-B1 like"/>
    <property type="match status" value="1"/>
</dbReference>
<protein>
    <recommendedName>
        <fullName evidence="2">DUF3298 domain-containing protein</fullName>
    </recommendedName>
</protein>
<gene>
    <name evidence="3" type="ORF">SPIRO4BDMA_40121</name>
</gene>
<name>A0A3P3XMN5_9SPIR</name>
<evidence type="ECO:0000256" key="1">
    <source>
        <dbReference type="SAM" id="MobiDB-lite"/>
    </source>
</evidence>
<dbReference type="EMBL" id="FWDO01000004">
    <property type="protein sequence ID" value="SLM17552.1"/>
    <property type="molecule type" value="Genomic_DNA"/>
</dbReference>
<reference evidence="3" key="1">
    <citation type="submission" date="2017-02" db="EMBL/GenBank/DDBJ databases">
        <authorList>
            <person name="Regsiter A."/>
            <person name="William W."/>
        </authorList>
    </citation>
    <scope>NUCLEOTIDE SEQUENCE</scope>
    <source>
        <strain evidence="3">BdmA 4</strain>
    </source>
</reference>
<feature type="domain" description="DUF3298" evidence="2">
    <location>
        <begin position="297"/>
        <end position="400"/>
    </location>
</feature>
<dbReference type="Pfam" id="PF11738">
    <property type="entry name" value="DUF3298"/>
    <property type="match status" value="1"/>
</dbReference>
<dbReference type="AlphaFoldDB" id="A0A3P3XMN5"/>
<feature type="region of interest" description="Disordered" evidence="1">
    <location>
        <begin position="324"/>
        <end position="344"/>
    </location>
</feature>
<feature type="compositionally biased region" description="Polar residues" evidence="1">
    <location>
        <begin position="324"/>
        <end position="335"/>
    </location>
</feature>
<evidence type="ECO:0000313" key="3">
    <source>
        <dbReference type="EMBL" id="SLM17552.1"/>
    </source>
</evidence>